<gene>
    <name evidence="2" type="ORF">CRN52_20085</name>
</gene>
<keyword evidence="1" id="KW-0732">Signal</keyword>
<dbReference type="Proteomes" id="UP000237466">
    <property type="component" value="Unassembled WGS sequence"/>
</dbReference>
<evidence type="ECO:0000313" key="3">
    <source>
        <dbReference type="Proteomes" id="UP000237466"/>
    </source>
</evidence>
<feature type="chain" id="PRO_5015672200" description="Lipoprotein" evidence="1">
    <location>
        <begin position="21"/>
        <end position="174"/>
    </location>
</feature>
<dbReference type="PROSITE" id="PS51257">
    <property type="entry name" value="PROKAR_LIPOPROTEIN"/>
    <property type="match status" value="1"/>
</dbReference>
<dbReference type="AlphaFoldDB" id="A0A2S3QYM6"/>
<feature type="signal peptide" evidence="1">
    <location>
        <begin position="1"/>
        <end position="20"/>
    </location>
</feature>
<protein>
    <recommendedName>
        <fullName evidence="4">Lipoprotein</fullName>
    </recommendedName>
</protein>
<evidence type="ECO:0000256" key="1">
    <source>
        <dbReference type="SAM" id="SignalP"/>
    </source>
</evidence>
<sequence>MRKFAASIAVILMLSGCASNDIGQVVNDGVNGAINGVLGSVGSESVVKNDKSYSVERERIYLTDAKRTNKNYGTATVTKTEKNPKSSTELVFESCAHPRIGGVKCEAYLYEVTPEGWLVENGILFGSESYRDIKLAAGKYYFKVQTKGLGSSYYMTGEVNVLPFVTSFVAVTVE</sequence>
<dbReference type="RefSeq" id="WP_072605684.1">
    <property type="nucleotide sequence ID" value="NZ_CABMOC010000014.1"/>
</dbReference>
<name>A0A2S3QYM6_VIBVL</name>
<evidence type="ECO:0000313" key="2">
    <source>
        <dbReference type="EMBL" id="POB44020.1"/>
    </source>
</evidence>
<accession>A0A2S3QYM6</accession>
<evidence type="ECO:0008006" key="4">
    <source>
        <dbReference type="Google" id="ProtNLM"/>
    </source>
</evidence>
<organism evidence="2 3">
    <name type="scientific">Vibrio vulnificus</name>
    <dbReference type="NCBI Taxonomy" id="672"/>
    <lineage>
        <taxon>Bacteria</taxon>
        <taxon>Pseudomonadati</taxon>
        <taxon>Pseudomonadota</taxon>
        <taxon>Gammaproteobacteria</taxon>
        <taxon>Vibrionales</taxon>
        <taxon>Vibrionaceae</taxon>
        <taxon>Vibrio</taxon>
    </lineage>
</organism>
<proteinExistence type="predicted"/>
<dbReference type="EMBL" id="PDGH01000126">
    <property type="protein sequence ID" value="POB44020.1"/>
    <property type="molecule type" value="Genomic_DNA"/>
</dbReference>
<comment type="caution">
    <text evidence="2">The sequence shown here is derived from an EMBL/GenBank/DDBJ whole genome shotgun (WGS) entry which is preliminary data.</text>
</comment>
<reference evidence="2 3" key="1">
    <citation type="journal article" date="2018" name="Front. Microbiol.">
        <title>Phylogeny of Vibrio vulnificus from the Analysis of the Core-Genome: Implications for Intra-Species Taxonomy.</title>
        <authorList>
            <person name="Roig F.J."/>
            <person name="Gonzalez-Candelas F."/>
            <person name="Sanjuan E."/>
            <person name="Fouz B."/>
            <person name="Feil E.J."/>
            <person name="Llorens C."/>
            <person name="Baker-Austin C."/>
            <person name="Oliver J.D."/>
            <person name="Danin-Poleg Y."/>
            <person name="Gibas C.J."/>
            <person name="Kashi Y."/>
            <person name="Gulig P.A."/>
            <person name="Morrison S.S."/>
            <person name="Amaro C."/>
        </authorList>
    </citation>
    <scope>NUCLEOTIDE SEQUENCE [LARGE SCALE GENOMIC DNA]</scope>
    <source>
        <strain evidence="2 3">CECT4608</strain>
    </source>
</reference>